<accession>A0A7Y0BPN6</accession>
<dbReference type="EMBL" id="JABBGM010000003">
    <property type="protein sequence ID" value="NML93631.1"/>
    <property type="molecule type" value="Genomic_DNA"/>
</dbReference>
<gene>
    <name evidence="2" type="ORF">HHL27_08120</name>
</gene>
<dbReference type="InterPro" id="IPR032871">
    <property type="entry name" value="AHH_dom_containing"/>
</dbReference>
<dbReference type="RefSeq" id="WP_169492909.1">
    <property type="nucleotide sequence ID" value="NZ_JABBGM010000003.1"/>
</dbReference>
<comment type="caution">
    <text evidence="2">The sequence shown here is derived from an EMBL/GenBank/DDBJ whole genome shotgun (WGS) entry which is preliminary data.</text>
</comment>
<evidence type="ECO:0000313" key="3">
    <source>
        <dbReference type="Proteomes" id="UP000583556"/>
    </source>
</evidence>
<proteinExistence type="predicted"/>
<organism evidence="2 3">
    <name type="scientific">Novosphingobium olei</name>
    <dbReference type="NCBI Taxonomy" id="2728851"/>
    <lineage>
        <taxon>Bacteria</taxon>
        <taxon>Pseudomonadati</taxon>
        <taxon>Pseudomonadota</taxon>
        <taxon>Alphaproteobacteria</taxon>
        <taxon>Sphingomonadales</taxon>
        <taxon>Sphingomonadaceae</taxon>
        <taxon>Novosphingobium</taxon>
    </lineage>
</organism>
<name>A0A7Y0BPN6_9SPHN</name>
<protein>
    <recommendedName>
        <fullName evidence="4">HNH/ENDO VII superfamily nuclease</fullName>
    </recommendedName>
</protein>
<keyword evidence="3" id="KW-1185">Reference proteome</keyword>
<evidence type="ECO:0000313" key="2">
    <source>
        <dbReference type="EMBL" id="NML93631.1"/>
    </source>
</evidence>
<feature type="region of interest" description="Disordered" evidence="1">
    <location>
        <begin position="1"/>
        <end position="27"/>
    </location>
</feature>
<dbReference type="Proteomes" id="UP000583556">
    <property type="component" value="Unassembled WGS sequence"/>
</dbReference>
<dbReference type="Pfam" id="PF14412">
    <property type="entry name" value="AHH"/>
    <property type="match status" value="1"/>
</dbReference>
<evidence type="ECO:0008006" key="4">
    <source>
        <dbReference type="Google" id="ProtNLM"/>
    </source>
</evidence>
<dbReference type="AlphaFoldDB" id="A0A7Y0BPN6"/>
<sequence length="177" mass="20194">MSGRGRSSLPFRAVNQPGQPGYNPGLQRHHVLPRQLAATPGLVAMIEELGEELGIDDFRRNGLLLPATDQEAQRMALPLHRGPHREYSDLVIERVGQVESRWQRMRRTNQRMATREALMRMDCLQRALRRRLLDPARWQGPALHRRDPNRIVADASVDYAHLDAMAAQLWAETAPLD</sequence>
<reference evidence="2 3" key="1">
    <citation type="submission" date="2020-04" db="EMBL/GenBank/DDBJ databases">
        <title>Novosphingobium sp. TW-4 isolated from soil.</title>
        <authorList>
            <person name="Dahal R.H."/>
            <person name="Chaudhary D.K."/>
        </authorList>
    </citation>
    <scope>NUCLEOTIDE SEQUENCE [LARGE SCALE GENOMIC DNA]</scope>
    <source>
        <strain evidence="2 3">TW-4</strain>
    </source>
</reference>
<evidence type="ECO:0000256" key="1">
    <source>
        <dbReference type="SAM" id="MobiDB-lite"/>
    </source>
</evidence>